<feature type="active site" evidence="2">
    <location>
        <position position="277"/>
    </location>
</feature>
<dbReference type="PANTHER" id="PTHR47966">
    <property type="entry name" value="BETA-SITE APP-CLEAVING ENZYME, ISOFORM A-RELATED"/>
    <property type="match status" value="1"/>
</dbReference>
<dbReference type="OrthoDB" id="4940641at2759"/>
<dbReference type="PROSITE" id="PS51767">
    <property type="entry name" value="PEPTIDASE_A1"/>
    <property type="match status" value="1"/>
</dbReference>
<proteinExistence type="inferred from homology"/>
<comment type="caution">
    <text evidence="6">The sequence shown here is derived from an EMBL/GenBank/DDBJ whole genome shotgun (WGS) entry which is preliminary data.</text>
</comment>
<evidence type="ECO:0000256" key="2">
    <source>
        <dbReference type="PIRSR" id="PIRSR601461-1"/>
    </source>
</evidence>
<dbReference type="PANTHER" id="PTHR47966:SF65">
    <property type="entry name" value="ASPARTIC-TYPE ENDOPEPTIDASE"/>
    <property type="match status" value="1"/>
</dbReference>
<feature type="disulfide bond" evidence="3">
    <location>
        <begin position="313"/>
        <end position="349"/>
    </location>
</feature>
<accession>A0A0B4GET9</accession>
<dbReference type="InterPro" id="IPR021109">
    <property type="entry name" value="Peptidase_aspartic_dom_sf"/>
</dbReference>
<organism evidence="6 7">
    <name type="scientific">Metarhizium guizhouense (strain ARSEF 977)</name>
    <dbReference type="NCBI Taxonomy" id="1276136"/>
    <lineage>
        <taxon>Eukaryota</taxon>
        <taxon>Fungi</taxon>
        <taxon>Dikarya</taxon>
        <taxon>Ascomycota</taxon>
        <taxon>Pezizomycotina</taxon>
        <taxon>Sordariomycetes</taxon>
        <taxon>Hypocreomycetidae</taxon>
        <taxon>Hypocreales</taxon>
        <taxon>Clavicipitaceae</taxon>
        <taxon>Metarhizium</taxon>
    </lineage>
</organism>
<evidence type="ECO:0000256" key="4">
    <source>
        <dbReference type="SAM" id="SignalP"/>
    </source>
</evidence>
<sequence>MHIYRASLPLLGVLSLSAQAAPQSEDLTAQRPRIIQLSLKAPELSAKTKRQADIDLTLASNYKYDIEFSLGTPGQKIVGSFDTGSTYIWVREKAEASVSTTVAGGRSYFDKNSSSTLVRTGGSATHGYGGVASSSYQMDFYRDSMSLGGLNIKNASFGIINNAPRTLDSFNSIFGFGMVDELRSEQKEHFVPTMTLLADQGLIGRRVFSLEIGDSGVLLGGVNRKKFWGRLGKQKMTVHPYHGKSYVISFNEVSSTAEDGSKSSLIRSDQGIPALLDTGAYFNTFPPSVFQGILKKFPDAERMADYPLYSVNCSLRDVNASIDLSFRKTTIKMPYSTFVDPINEQGDICVLGIMESQEHTVLGQLFMRGAYIVMDQDNSVVYLANAVTCGSNPVAIDNDVSAISSLTGQCRPPVVDQNLLPWKKPGKNPERCVNAISEDVCGTAEYCRIFPGAFGSDYETEDDCLADHEVLLAD</sequence>
<comment type="similarity">
    <text evidence="1">Belongs to the peptidase A1 family.</text>
</comment>
<protein>
    <submittedName>
        <fullName evidence="6">Secreted aspartic proteinase</fullName>
    </submittedName>
</protein>
<keyword evidence="4" id="KW-0732">Signal</keyword>
<dbReference type="InterPro" id="IPR001461">
    <property type="entry name" value="Aspartic_peptidase_A1"/>
</dbReference>
<dbReference type="SUPFAM" id="SSF50630">
    <property type="entry name" value="Acid proteases"/>
    <property type="match status" value="1"/>
</dbReference>
<gene>
    <name evidence="6" type="ORF">MGU_11629</name>
</gene>
<dbReference type="Gene3D" id="2.40.70.10">
    <property type="entry name" value="Acid Proteases"/>
    <property type="match status" value="2"/>
</dbReference>
<feature type="domain" description="Peptidase A1" evidence="5">
    <location>
        <begin position="64"/>
        <end position="384"/>
    </location>
</feature>
<name>A0A0B4GET9_METGA</name>
<evidence type="ECO:0000256" key="3">
    <source>
        <dbReference type="PIRSR" id="PIRSR601461-2"/>
    </source>
</evidence>
<feature type="chain" id="PRO_5002104745" evidence="4">
    <location>
        <begin position="21"/>
        <end position="474"/>
    </location>
</feature>
<dbReference type="GO" id="GO:0004190">
    <property type="term" value="F:aspartic-type endopeptidase activity"/>
    <property type="evidence" value="ECO:0007669"/>
    <property type="project" value="InterPro"/>
</dbReference>
<dbReference type="AlphaFoldDB" id="A0A0B4GET9"/>
<evidence type="ECO:0000259" key="5">
    <source>
        <dbReference type="PROSITE" id="PS51767"/>
    </source>
</evidence>
<feature type="active site" evidence="2">
    <location>
        <position position="82"/>
    </location>
</feature>
<feature type="signal peptide" evidence="4">
    <location>
        <begin position="1"/>
        <end position="20"/>
    </location>
</feature>
<reference evidence="6 7" key="1">
    <citation type="journal article" date="2014" name="Proc. Natl. Acad. Sci. U.S.A.">
        <title>Trajectory and genomic determinants of fungal-pathogen speciation and host adaptation.</title>
        <authorList>
            <person name="Hu X."/>
            <person name="Xiao G."/>
            <person name="Zheng P."/>
            <person name="Shang Y."/>
            <person name="Su Y."/>
            <person name="Zhang X."/>
            <person name="Liu X."/>
            <person name="Zhan S."/>
            <person name="St Leger R.J."/>
            <person name="Wang C."/>
        </authorList>
    </citation>
    <scope>NUCLEOTIDE SEQUENCE [LARGE SCALE GENOMIC DNA]</scope>
    <source>
        <strain evidence="6 7">ARSEF 977</strain>
    </source>
</reference>
<dbReference type="InterPro" id="IPR033121">
    <property type="entry name" value="PEPTIDASE_A1"/>
</dbReference>
<dbReference type="Proteomes" id="UP000031192">
    <property type="component" value="Unassembled WGS sequence"/>
</dbReference>
<dbReference type="PRINTS" id="PR00792">
    <property type="entry name" value="PEPSIN"/>
</dbReference>
<evidence type="ECO:0000313" key="6">
    <source>
        <dbReference type="EMBL" id="KID80968.1"/>
    </source>
</evidence>
<dbReference type="EMBL" id="AZNH01000248">
    <property type="protein sequence ID" value="KID80968.1"/>
    <property type="molecule type" value="Genomic_DNA"/>
</dbReference>
<dbReference type="Pfam" id="PF00026">
    <property type="entry name" value="Asp"/>
    <property type="match status" value="1"/>
</dbReference>
<keyword evidence="3" id="KW-1015">Disulfide bond</keyword>
<keyword evidence="7" id="KW-1185">Reference proteome</keyword>
<dbReference type="HOGENOM" id="CLU_047284_0_0_1"/>
<evidence type="ECO:0000313" key="7">
    <source>
        <dbReference type="Proteomes" id="UP000031192"/>
    </source>
</evidence>
<dbReference type="GO" id="GO:0006508">
    <property type="term" value="P:proteolysis"/>
    <property type="evidence" value="ECO:0007669"/>
    <property type="project" value="InterPro"/>
</dbReference>
<evidence type="ECO:0000256" key="1">
    <source>
        <dbReference type="ARBA" id="ARBA00007447"/>
    </source>
</evidence>